<evidence type="ECO:0000313" key="1">
    <source>
        <dbReference type="EMBL" id="ENW30630.1"/>
    </source>
</evidence>
<dbReference type="AlphaFoldDB" id="N9HFM3"/>
<dbReference type="HOGENOM" id="CLU_1998941_0_0_6"/>
<dbReference type="EMBL" id="APQU01000010">
    <property type="protein sequence ID" value="ENW30630.1"/>
    <property type="molecule type" value="Genomic_DNA"/>
</dbReference>
<accession>N9HFM3</accession>
<dbReference type="RefSeq" id="WP_005107056.1">
    <property type="nucleotide sequence ID" value="NZ_KB849836.1"/>
</dbReference>
<sequence>MTFTDIDGTHLKRHQYENPKHWYGSPTNTKIPNSEKWILKNLARGTGTIKSGTKFAKDDEGNPVPYAEIFCYLQSDTKLELVSQTVSDVNGLWELTHLNKKFLYTVVARYKGFENTIMSNVYPV</sequence>
<reference evidence="1 2" key="1">
    <citation type="submission" date="2013-02" db="EMBL/GenBank/DDBJ databases">
        <title>The Genome Sequence of Acinetobacter lwoffii NIPH 478.</title>
        <authorList>
            <consortium name="The Broad Institute Genome Sequencing Platform"/>
            <consortium name="The Broad Institute Genome Sequencing Center for Infectious Disease"/>
            <person name="Cerqueira G."/>
            <person name="Feldgarden M."/>
            <person name="Courvalin P."/>
            <person name="Perichon B."/>
            <person name="Grillot-Courvalin C."/>
            <person name="Clermont D."/>
            <person name="Rocha E."/>
            <person name="Yoon E.-J."/>
            <person name="Nemec A."/>
            <person name="Walker B."/>
            <person name="Young S.K."/>
            <person name="Zeng Q."/>
            <person name="Gargeya S."/>
            <person name="Fitzgerald M."/>
            <person name="Haas B."/>
            <person name="Abouelleil A."/>
            <person name="Alvarado L."/>
            <person name="Arachchi H.M."/>
            <person name="Berlin A.M."/>
            <person name="Chapman S.B."/>
            <person name="Dewar J."/>
            <person name="Goldberg J."/>
            <person name="Griggs A."/>
            <person name="Gujja S."/>
            <person name="Hansen M."/>
            <person name="Howarth C."/>
            <person name="Imamovic A."/>
            <person name="Larimer J."/>
            <person name="McCowan C."/>
            <person name="Murphy C."/>
            <person name="Neiman D."/>
            <person name="Pearson M."/>
            <person name="Priest M."/>
            <person name="Roberts A."/>
            <person name="Saif S."/>
            <person name="Shea T."/>
            <person name="Sisk P."/>
            <person name="Sykes S."/>
            <person name="Wortman J."/>
            <person name="Nusbaum C."/>
            <person name="Birren B."/>
        </authorList>
    </citation>
    <scope>NUCLEOTIDE SEQUENCE [LARGE SCALE GENOMIC DNA]</scope>
    <source>
        <strain evidence="1 2">NIPH 478</strain>
    </source>
</reference>
<dbReference type="Proteomes" id="UP000018416">
    <property type="component" value="Unassembled WGS sequence"/>
</dbReference>
<comment type="caution">
    <text evidence="1">The sequence shown here is derived from an EMBL/GenBank/DDBJ whole genome shotgun (WGS) entry which is preliminary data.</text>
</comment>
<dbReference type="SUPFAM" id="SSF49464">
    <property type="entry name" value="Carboxypeptidase regulatory domain-like"/>
    <property type="match status" value="1"/>
</dbReference>
<protein>
    <submittedName>
        <fullName evidence="1">Uncharacterized protein</fullName>
    </submittedName>
</protein>
<name>N9HFM3_ACILW</name>
<proteinExistence type="predicted"/>
<gene>
    <name evidence="1" type="ORF">F923_01199</name>
</gene>
<organism evidence="1 2">
    <name type="scientific">Acinetobacter lwoffii NIPH 478</name>
    <dbReference type="NCBI Taxonomy" id="1217668"/>
    <lineage>
        <taxon>Bacteria</taxon>
        <taxon>Pseudomonadati</taxon>
        <taxon>Pseudomonadota</taxon>
        <taxon>Gammaproteobacteria</taxon>
        <taxon>Moraxellales</taxon>
        <taxon>Moraxellaceae</taxon>
        <taxon>Acinetobacter</taxon>
    </lineage>
</organism>
<dbReference type="InterPro" id="IPR008969">
    <property type="entry name" value="CarboxyPept-like_regulatory"/>
</dbReference>
<evidence type="ECO:0000313" key="2">
    <source>
        <dbReference type="Proteomes" id="UP000018416"/>
    </source>
</evidence>